<dbReference type="PANTHER" id="PTHR43157:SF31">
    <property type="entry name" value="PHOSPHATIDYLINOSITOL-GLYCAN BIOSYNTHESIS CLASS F PROTEIN"/>
    <property type="match status" value="1"/>
</dbReference>
<dbReference type="Proteomes" id="UP001431783">
    <property type="component" value="Unassembled WGS sequence"/>
</dbReference>
<dbReference type="SUPFAM" id="SSF51735">
    <property type="entry name" value="NAD(P)-binding Rossmann-fold domains"/>
    <property type="match status" value="1"/>
</dbReference>
<keyword evidence="1" id="KW-0560">Oxidoreductase</keyword>
<dbReference type="AlphaFoldDB" id="A0AAW1UWW2"/>
<dbReference type="InterPro" id="IPR036291">
    <property type="entry name" value="NAD(P)-bd_dom_sf"/>
</dbReference>
<evidence type="ECO:0000313" key="3">
    <source>
        <dbReference type="Proteomes" id="UP001431783"/>
    </source>
</evidence>
<evidence type="ECO:0000313" key="2">
    <source>
        <dbReference type="EMBL" id="KAK9886960.1"/>
    </source>
</evidence>
<sequence>MIIIGGCLVVIFVTFIAIMKSKKPLNLIMAEAKYEMVYNAMGSRALIQDWLMSGSNKIDLISQTGRVAVITGGARGIGAEVVKMLMKCDMKVIIGCRNVQTAQLLEKKYRDEGIDKGNIEIFQLDISSSDSVKKFASEVTEKHDKIHYLINNAGIMFGPRIETRDGFESQFSTNYLGHFLLTHLLLESLKKAGDEKCYSRIVNVASCAHIAGTINFEDINSRSRYISSEAYAQSKLAQILFTNYLDALFRKEGLHIQAHSVHPGIVNTELFDGTHLKNIAPWFPNLMFKTPEQGARPIVHACISPELERKGGTYIHNCKIFPTSELARDEDLQKKLFEFTNTLIGIQEIWPKNLKSSTCTKCTC</sequence>
<dbReference type="CDD" id="cd05327">
    <property type="entry name" value="retinol-DH_like_SDR_c_like"/>
    <property type="match status" value="1"/>
</dbReference>
<gene>
    <name evidence="2" type="ORF">WA026_019218</name>
</gene>
<accession>A0AAW1UWW2</accession>
<name>A0AAW1UWW2_9CUCU</name>
<dbReference type="PRINTS" id="PR00081">
    <property type="entry name" value="GDHRDH"/>
</dbReference>
<reference evidence="2 3" key="1">
    <citation type="submission" date="2023-03" db="EMBL/GenBank/DDBJ databases">
        <title>Genome insight into feeding habits of ladybird beetles.</title>
        <authorList>
            <person name="Li H.-S."/>
            <person name="Huang Y.-H."/>
            <person name="Pang H."/>
        </authorList>
    </citation>
    <scope>NUCLEOTIDE SEQUENCE [LARGE SCALE GENOMIC DNA]</scope>
    <source>
        <strain evidence="2">SYSU_2023b</strain>
        <tissue evidence="2">Whole body</tissue>
    </source>
</reference>
<dbReference type="Pfam" id="PF00106">
    <property type="entry name" value="adh_short"/>
    <property type="match status" value="1"/>
</dbReference>
<dbReference type="PANTHER" id="PTHR43157">
    <property type="entry name" value="PHOSPHATIDYLINOSITOL-GLYCAN BIOSYNTHESIS CLASS F PROTEIN-RELATED"/>
    <property type="match status" value="1"/>
</dbReference>
<proteinExistence type="predicted"/>
<keyword evidence="3" id="KW-1185">Reference proteome</keyword>
<dbReference type="Gene3D" id="3.40.50.720">
    <property type="entry name" value="NAD(P)-binding Rossmann-like Domain"/>
    <property type="match status" value="1"/>
</dbReference>
<evidence type="ECO:0000256" key="1">
    <source>
        <dbReference type="ARBA" id="ARBA00023002"/>
    </source>
</evidence>
<dbReference type="EMBL" id="JARQZJ010000103">
    <property type="protein sequence ID" value="KAK9886960.1"/>
    <property type="molecule type" value="Genomic_DNA"/>
</dbReference>
<comment type="caution">
    <text evidence="2">The sequence shown here is derived from an EMBL/GenBank/DDBJ whole genome shotgun (WGS) entry which is preliminary data.</text>
</comment>
<dbReference type="GO" id="GO:0016491">
    <property type="term" value="F:oxidoreductase activity"/>
    <property type="evidence" value="ECO:0007669"/>
    <property type="project" value="UniProtKB-KW"/>
</dbReference>
<protein>
    <submittedName>
        <fullName evidence="2">Uncharacterized protein</fullName>
    </submittedName>
</protein>
<organism evidence="2 3">
    <name type="scientific">Henosepilachna vigintioctopunctata</name>
    <dbReference type="NCBI Taxonomy" id="420089"/>
    <lineage>
        <taxon>Eukaryota</taxon>
        <taxon>Metazoa</taxon>
        <taxon>Ecdysozoa</taxon>
        <taxon>Arthropoda</taxon>
        <taxon>Hexapoda</taxon>
        <taxon>Insecta</taxon>
        <taxon>Pterygota</taxon>
        <taxon>Neoptera</taxon>
        <taxon>Endopterygota</taxon>
        <taxon>Coleoptera</taxon>
        <taxon>Polyphaga</taxon>
        <taxon>Cucujiformia</taxon>
        <taxon>Coccinelloidea</taxon>
        <taxon>Coccinellidae</taxon>
        <taxon>Epilachninae</taxon>
        <taxon>Epilachnini</taxon>
        <taxon>Henosepilachna</taxon>
    </lineage>
</organism>
<dbReference type="InterPro" id="IPR002347">
    <property type="entry name" value="SDR_fam"/>
</dbReference>